<evidence type="ECO:0000313" key="1">
    <source>
        <dbReference type="EMBL" id="TCT25907.1"/>
    </source>
</evidence>
<dbReference type="RefSeq" id="WP_114959030.1">
    <property type="nucleotide sequence ID" value="NZ_MSZW01000060.1"/>
</dbReference>
<reference evidence="1 2" key="1">
    <citation type="submission" date="2019-03" db="EMBL/GenBank/DDBJ databases">
        <title>Genomic Encyclopedia of Type Strains, Phase IV (KMG-IV): sequencing the most valuable type-strain genomes for metagenomic binning, comparative biology and taxonomic classification.</title>
        <authorList>
            <person name="Goeker M."/>
        </authorList>
    </citation>
    <scope>NUCLEOTIDE SEQUENCE [LARGE SCALE GENOMIC DNA]</scope>
    <source>
        <strain evidence="1 2">DSM 13605</strain>
    </source>
</reference>
<evidence type="ECO:0000313" key="2">
    <source>
        <dbReference type="Proteomes" id="UP000295414"/>
    </source>
</evidence>
<dbReference type="Proteomes" id="UP000295414">
    <property type="component" value="Unassembled WGS sequence"/>
</dbReference>
<name>A0A4R3NB40_9GAMM</name>
<sequence>MREVLRENAVARRLLLERLYAARMTATQQEVAGWLPRRVLADLAAHADFLLATLAEQGYLRRDGDRYCITGAGCAFLESTPET</sequence>
<gene>
    <name evidence="1" type="ORF">EDC34_101233</name>
</gene>
<keyword evidence="2" id="KW-1185">Reference proteome</keyword>
<proteinExistence type="predicted"/>
<dbReference type="EMBL" id="SMAP01000001">
    <property type="protein sequence ID" value="TCT25907.1"/>
    <property type="molecule type" value="Genomic_DNA"/>
</dbReference>
<organism evidence="1 2">
    <name type="scientific">Thermomonas haemolytica</name>
    <dbReference type="NCBI Taxonomy" id="141949"/>
    <lineage>
        <taxon>Bacteria</taxon>
        <taxon>Pseudomonadati</taxon>
        <taxon>Pseudomonadota</taxon>
        <taxon>Gammaproteobacteria</taxon>
        <taxon>Lysobacterales</taxon>
        <taxon>Lysobacteraceae</taxon>
        <taxon>Thermomonas</taxon>
    </lineage>
</organism>
<protein>
    <submittedName>
        <fullName evidence="1">Uncharacterized protein</fullName>
    </submittedName>
</protein>
<dbReference type="AlphaFoldDB" id="A0A4R3NB40"/>
<comment type="caution">
    <text evidence="1">The sequence shown here is derived from an EMBL/GenBank/DDBJ whole genome shotgun (WGS) entry which is preliminary data.</text>
</comment>
<accession>A0A4R3NB40</accession>